<accession>F7B5H2</accession>
<dbReference type="Gene3D" id="1.20.1280.290">
    <property type="match status" value="1"/>
</dbReference>
<dbReference type="KEGG" id="oaa:100073977"/>
<keyword evidence="2 5" id="KW-0812">Transmembrane</keyword>
<evidence type="ECO:0000256" key="5">
    <source>
        <dbReference type="PIRNR" id="PIRNR023381"/>
    </source>
</evidence>
<dbReference type="CTD" id="130814"/>
<dbReference type="PANTHER" id="PTHR12226:SF3">
    <property type="entry name" value="SOLUTE CARRIER FAMILY 66 MEMBER 3"/>
    <property type="match status" value="1"/>
</dbReference>
<organism evidence="7 8">
    <name type="scientific">Ornithorhynchus anatinus</name>
    <name type="common">Duckbill platypus</name>
    <dbReference type="NCBI Taxonomy" id="9258"/>
    <lineage>
        <taxon>Eukaryota</taxon>
        <taxon>Metazoa</taxon>
        <taxon>Chordata</taxon>
        <taxon>Craniata</taxon>
        <taxon>Vertebrata</taxon>
        <taxon>Euteleostomi</taxon>
        <taxon>Mammalia</taxon>
        <taxon>Monotremata</taxon>
        <taxon>Ornithorhynchidae</taxon>
        <taxon>Ornithorhynchus</taxon>
    </lineage>
</organism>
<dbReference type="InParanoid" id="F7B5H2"/>
<dbReference type="GeneTree" id="ENSGT00940000153916"/>
<dbReference type="PIRSF" id="PIRSF023381">
    <property type="entry name" value="MannP-dilichol_defect-1p"/>
    <property type="match status" value="1"/>
</dbReference>
<keyword evidence="3 5" id="KW-1133">Transmembrane helix</keyword>
<dbReference type="InterPro" id="IPR006603">
    <property type="entry name" value="PQ-loop_rpt"/>
</dbReference>
<name>F7B5H2_ORNAN</name>
<dbReference type="eggNOG" id="KOG3211">
    <property type="taxonomic scope" value="Eukaryota"/>
</dbReference>
<reference evidence="7 8" key="1">
    <citation type="journal article" date="2008" name="Nature">
        <title>Genome analysis of the platypus reveals unique signatures of evolution.</title>
        <authorList>
            <person name="Warren W.C."/>
            <person name="Hillier L.W."/>
            <person name="Marshall Graves J.A."/>
            <person name="Birney E."/>
            <person name="Ponting C.P."/>
            <person name="Grutzner F."/>
            <person name="Belov K."/>
            <person name="Miller W."/>
            <person name="Clarke L."/>
            <person name="Chinwalla A.T."/>
            <person name="Yang S.P."/>
            <person name="Heger A."/>
            <person name="Locke D.P."/>
            <person name="Miethke P."/>
            <person name="Waters P.D."/>
            <person name="Veyrunes F."/>
            <person name="Fulton L."/>
            <person name="Fulton B."/>
            <person name="Graves T."/>
            <person name="Wallis J."/>
            <person name="Puente X.S."/>
            <person name="Lopez-Otin C."/>
            <person name="Ordonez G.R."/>
            <person name="Eichler E.E."/>
            <person name="Chen L."/>
            <person name="Cheng Z."/>
            <person name="Deakin J.E."/>
            <person name="Alsop A."/>
            <person name="Thompson K."/>
            <person name="Kirby P."/>
            <person name="Papenfuss A.T."/>
            <person name="Wakefield M.J."/>
            <person name="Olender T."/>
            <person name="Lancet D."/>
            <person name="Huttley G.A."/>
            <person name="Smit A.F."/>
            <person name="Pask A."/>
            <person name="Temple-Smith P."/>
            <person name="Batzer M.A."/>
            <person name="Walker J.A."/>
            <person name="Konkel M.K."/>
            <person name="Harris R.S."/>
            <person name="Whittington C.M."/>
            <person name="Wong E.S."/>
            <person name="Gemmell N.J."/>
            <person name="Buschiazzo E."/>
            <person name="Vargas Jentzsch I.M."/>
            <person name="Merkel A."/>
            <person name="Schmitz J."/>
            <person name="Zemann A."/>
            <person name="Churakov G."/>
            <person name="Kriegs J.O."/>
            <person name="Brosius J."/>
            <person name="Murchison E.P."/>
            <person name="Sachidanandam R."/>
            <person name="Smith C."/>
            <person name="Hannon G.J."/>
            <person name="Tsend-Ayush E."/>
            <person name="McMillan D."/>
            <person name="Attenborough R."/>
            <person name="Rens W."/>
            <person name="Ferguson-Smith M."/>
            <person name="Lefevre C.M."/>
            <person name="Sharp J.A."/>
            <person name="Nicholas K.R."/>
            <person name="Ray D.A."/>
            <person name="Kube M."/>
            <person name="Reinhardt R."/>
            <person name="Pringle T.H."/>
            <person name="Taylor J."/>
            <person name="Jones R.C."/>
            <person name="Nixon B."/>
            <person name="Dacheux J.L."/>
            <person name="Niwa H."/>
            <person name="Sekita Y."/>
            <person name="Huang X."/>
            <person name="Stark A."/>
            <person name="Kheradpour P."/>
            <person name="Kellis M."/>
            <person name="Flicek P."/>
            <person name="Chen Y."/>
            <person name="Webber C."/>
            <person name="Hardison R."/>
            <person name="Nelson J."/>
            <person name="Hallsworth-Pepin K."/>
            <person name="Delehaunty K."/>
            <person name="Markovic C."/>
            <person name="Minx P."/>
            <person name="Feng Y."/>
            <person name="Kremitzki C."/>
            <person name="Mitreva M."/>
            <person name="Glasscock J."/>
            <person name="Wylie T."/>
            <person name="Wohldmann P."/>
            <person name="Thiru P."/>
            <person name="Nhan M.N."/>
            <person name="Pohl C.S."/>
            <person name="Smith S.M."/>
            <person name="Hou S."/>
            <person name="Nefedov M."/>
            <person name="de Jong P.J."/>
            <person name="Renfree M.B."/>
            <person name="Mardis E.R."/>
            <person name="Wilson R.K."/>
        </authorList>
    </citation>
    <scope>NUCLEOTIDE SEQUENCE [LARGE SCALE GENOMIC DNA]</scope>
    <source>
        <strain evidence="7 8">Glennie</strain>
    </source>
</reference>
<feature type="transmembrane region" description="Helical" evidence="6">
    <location>
        <begin position="95"/>
        <end position="115"/>
    </location>
</feature>
<dbReference type="OrthoDB" id="271506at2759"/>
<reference evidence="7" key="2">
    <citation type="submission" date="2025-08" db="UniProtKB">
        <authorList>
            <consortium name="Ensembl"/>
        </authorList>
    </citation>
    <scope>IDENTIFICATION</scope>
    <source>
        <strain evidence="7">Glennie</strain>
    </source>
</reference>
<evidence type="ECO:0000313" key="7">
    <source>
        <dbReference type="Ensembl" id="ENSOANP00000004243.4"/>
    </source>
</evidence>
<dbReference type="RefSeq" id="XP_028932307.1">
    <property type="nucleotide sequence ID" value="XM_029076474.2"/>
</dbReference>
<dbReference type="STRING" id="9258.ENSOANP00000004243"/>
<comment type="subcellular location">
    <subcellularLocation>
        <location evidence="1 5">Membrane</location>
        <topology evidence="1 5">Multi-pass membrane protein</topology>
    </subcellularLocation>
</comment>
<gene>
    <name evidence="7" type="primary">SLC66A3</name>
</gene>
<evidence type="ECO:0000313" key="8">
    <source>
        <dbReference type="Proteomes" id="UP000002279"/>
    </source>
</evidence>
<dbReference type="Ensembl" id="ENSOANT00000004244.4">
    <property type="protein sequence ID" value="ENSOANP00000004243.4"/>
    <property type="gene ID" value="ENSOANG00000002664.4"/>
</dbReference>
<dbReference type="Pfam" id="PF04193">
    <property type="entry name" value="PQ-loop"/>
    <property type="match status" value="1"/>
</dbReference>
<dbReference type="Proteomes" id="UP000002279">
    <property type="component" value="Chromosome 1"/>
</dbReference>
<dbReference type="Bgee" id="ENSOANG00000002664">
    <property type="expression patterns" value="Expressed in ovary and 7 other cell types or tissues"/>
</dbReference>
<feature type="transmembrane region" description="Helical" evidence="6">
    <location>
        <begin position="175"/>
        <end position="194"/>
    </location>
</feature>
<evidence type="ECO:0000256" key="1">
    <source>
        <dbReference type="ARBA" id="ARBA00004141"/>
    </source>
</evidence>
<feature type="transmembrane region" description="Helical" evidence="6">
    <location>
        <begin position="66"/>
        <end position="88"/>
    </location>
</feature>
<proteinExistence type="predicted"/>
<evidence type="ECO:0000256" key="2">
    <source>
        <dbReference type="ARBA" id="ARBA00022692"/>
    </source>
</evidence>
<dbReference type="GeneID" id="100073977"/>
<sequence length="204" mass="23299">MMMEAVLLQWANWSTLLLCLLIKVPQILALRAARSSEGLSRKSLLLELCGFLVFLRYQSYYDYPLITYLEYPILITQDIIVLLCVFHFDGHVNQAVPYLAGFLVGWYLLTVQKWIIDLAMNLCTFISAASKFAQLQCLWETRDSGAVSALTWGMSAYTCATRIVTTLMTTKDLMVLVRFVIMLVLNIWVTATVVRYRKTTTKAD</sequence>
<protein>
    <recommendedName>
        <fullName evidence="5">Solute carrier family 66 member 3</fullName>
    </recommendedName>
</protein>
<dbReference type="InterPro" id="IPR016817">
    <property type="entry name" value="MannP-dilichol_defect-1"/>
</dbReference>
<keyword evidence="8" id="KW-1185">Reference proteome</keyword>
<reference evidence="7" key="3">
    <citation type="submission" date="2025-09" db="UniProtKB">
        <authorList>
            <consortium name="Ensembl"/>
        </authorList>
    </citation>
    <scope>IDENTIFICATION</scope>
    <source>
        <strain evidence="7">Glennie</strain>
    </source>
</reference>
<evidence type="ECO:0000256" key="3">
    <source>
        <dbReference type="ARBA" id="ARBA00022989"/>
    </source>
</evidence>
<evidence type="ECO:0000256" key="6">
    <source>
        <dbReference type="SAM" id="Phobius"/>
    </source>
</evidence>
<dbReference type="GO" id="GO:0016020">
    <property type="term" value="C:membrane"/>
    <property type="evidence" value="ECO:0007669"/>
    <property type="project" value="UniProtKB-SubCell"/>
</dbReference>
<dbReference type="PANTHER" id="PTHR12226">
    <property type="entry name" value="MANNOSE-P-DOLICHOL UTILIZATION DEFECT 1 LEC35 -RELATED"/>
    <property type="match status" value="1"/>
</dbReference>
<dbReference type="AlphaFoldDB" id="F7B5H2"/>
<dbReference type="OMA" id="YALIYYA"/>
<feature type="transmembrane region" description="Helical" evidence="6">
    <location>
        <begin position="12"/>
        <end position="32"/>
    </location>
</feature>
<keyword evidence="4 5" id="KW-0472">Membrane</keyword>
<evidence type="ECO:0000256" key="4">
    <source>
        <dbReference type="ARBA" id="ARBA00023136"/>
    </source>
</evidence>
<dbReference type="HOGENOM" id="CLU_053568_3_2_1"/>
<dbReference type="FunCoup" id="F7B5H2">
    <property type="interactions" value="220"/>
</dbReference>